<dbReference type="AlphaFoldDB" id="A0A0R0M2A5"/>
<evidence type="ECO:0000259" key="1">
    <source>
        <dbReference type="PROSITE" id="PS50172"/>
    </source>
</evidence>
<dbReference type="PROSITE" id="PS50172">
    <property type="entry name" value="BRCT"/>
    <property type="match status" value="1"/>
</dbReference>
<dbReference type="Pfam" id="PF00533">
    <property type="entry name" value="BRCT"/>
    <property type="match status" value="1"/>
</dbReference>
<dbReference type="CDD" id="cd00027">
    <property type="entry name" value="BRCT"/>
    <property type="match status" value="1"/>
</dbReference>
<evidence type="ECO:0000313" key="2">
    <source>
        <dbReference type="EMBL" id="KRH93742.1"/>
    </source>
</evidence>
<proteinExistence type="predicted"/>
<dbReference type="InterPro" id="IPR001357">
    <property type="entry name" value="BRCT_dom"/>
</dbReference>
<dbReference type="VEuPathDB" id="MicrosporidiaDB:M153_5980003340"/>
<evidence type="ECO:0000313" key="3">
    <source>
        <dbReference type="Proteomes" id="UP000051530"/>
    </source>
</evidence>
<dbReference type="SUPFAM" id="SSF52113">
    <property type="entry name" value="BRCT domain"/>
    <property type="match status" value="1"/>
</dbReference>
<keyword evidence="3" id="KW-1185">Reference proteome</keyword>
<sequence length="777" mass="89777">MKKIVISLLDTTEIEFNLLKNVINKHSSEFRRNQSKSTLKLDDKENIAKVQNISINKEVVDKISNESSTFLESDSSIQSLEIPALMNQNMKNSLNRIFNESQDKNDNYFFVQRTPIVIQKDISSETTYLACHKPNLSQKYIYCLYKHIPIINILALYDIVPKVGLKYTELLLHLDLYKIEPLHGLTFFMEKNDEEVANYLYFLGGIRVDTLSIATDLFISYRSNKKDFNLDRIQEHFEYEKLPKTTVLVDSTKVFENNWQIYQRKEQFLCLTAENHDVIDQRSDINDSIADTRDYSSVIGSSLISNSRVFANKLFFLSPQIPKIFHPALIKLIHDNGGIRTTRDVKNVDFRLKISSFTALEFKESEKEENLDKNSSQKTGTQGISKSSSTFLSLDYFFQSIKAQHALISNTFLLREVKIKRPLKEVTILIRINKVCNRLRYEKLQLSNMNMQENQNNDQTFGNENIYLEIVNKIHAMGARLKKKFDSSVTHIITENPTLSSFENLAQSDNNSTKKKLNVKPNCIFVNLDWVNRCLRARTQVKNSLFWQKHSRNSISYENPIANNLNLKFPTVCFTNTPTTLKNRLTEYLESYKIYTTSIDQAQFLIVGNLTLCEKVLLAMVDNICILKAVDYQLDDYFDIPTEIIQAGQNPNQKFEQSPESIGKALSFYNFTAEDAQTDKQKKIIAAFYHWKDKKPFKNWRILIVQESDSKNDSGKKNVQSSNKGELTLLLHKIIIKGGGLFSYTTKNFSYTHKIDLRSGLNWIVKHLLNCGVSNNN</sequence>
<comment type="caution">
    <text evidence="2">The sequence shown here is derived from an EMBL/GenBank/DDBJ whole genome shotgun (WGS) entry which is preliminary data.</text>
</comment>
<organism evidence="2 3">
    <name type="scientific">Pseudoloma neurophilia</name>
    <dbReference type="NCBI Taxonomy" id="146866"/>
    <lineage>
        <taxon>Eukaryota</taxon>
        <taxon>Fungi</taxon>
        <taxon>Fungi incertae sedis</taxon>
        <taxon>Microsporidia</taxon>
        <taxon>Pseudoloma</taxon>
    </lineage>
</organism>
<name>A0A0R0M2A5_9MICR</name>
<dbReference type="EMBL" id="LGUB01000230">
    <property type="protein sequence ID" value="KRH93742.1"/>
    <property type="molecule type" value="Genomic_DNA"/>
</dbReference>
<protein>
    <submittedName>
        <fullName evidence="2">Rad-4 protein like</fullName>
    </submittedName>
</protein>
<feature type="domain" description="BRCT" evidence="1">
    <location>
        <begin position="456"/>
        <end position="548"/>
    </location>
</feature>
<dbReference type="Proteomes" id="UP000051530">
    <property type="component" value="Unassembled WGS sequence"/>
</dbReference>
<reference evidence="2 3" key="1">
    <citation type="submission" date="2015-07" db="EMBL/GenBank/DDBJ databases">
        <title>The genome of Pseudoloma neurophilia, a relevant intracellular parasite of the zebrafish.</title>
        <authorList>
            <person name="Ndikumana S."/>
            <person name="Pelin A."/>
            <person name="Sanders J."/>
            <person name="Corradi N."/>
        </authorList>
    </citation>
    <scope>NUCLEOTIDE SEQUENCE [LARGE SCALE GENOMIC DNA]</scope>
    <source>
        <strain evidence="2 3">MK1</strain>
    </source>
</reference>
<dbReference type="InterPro" id="IPR036420">
    <property type="entry name" value="BRCT_dom_sf"/>
</dbReference>
<dbReference type="Gene3D" id="3.40.50.10190">
    <property type="entry name" value="BRCT domain"/>
    <property type="match status" value="1"/>
</dbReference>
<accession>A0A0R0M2A5</accession>
<gene>
    <name evidence="2" type="ORF">M153_5980003340</name>
</gene>